<dbReference type="Pfam" id="PF01370">
    <property type="entry name" value="Epimerase"/>
    <property type="match status" value="1"/>
</dbReference>
<sequence length="316" mass="35956">MILGRVLVTGGAGFIGSQLIRKILPISQHIYVIDNLSTGRREAIPNSPKITFIEEDITNKKVLQSIMPKVEYVFHLACSNIIKSVNDLDLDFHTNLFGGFLMLQSAYSHCSNLKRFVYTSTASVYGDAAILPTSESYYNIELPYAASKFSTEHYCSVYYHMYQLPVSVLRLSNVFGSGQTTSNPYCGVVAKFFEAVRKNQPLIIYGDGEQTRDFTFIEDVLEAFLLVAMEERAIGQVYNIGTRVETSILKLAKEVKKITESPKSLIEFKQKRPVDIVRRRNIDSSKLQRELQWKIKYSLSEGLEKTFQWLKEEEGL</sequence>
<organism evidence="3 4">
    <name type="scientific">Anaerovirgula multivorans</name>
    <dbReference type="NCBI Taxonomy" id="312168"/>
    <lineage>
        <taxon>Bacteria</taxon>
        <taxon>Bacillati</taxon>
        <taxon>Bacillota</taxon>
        <taxon>Clostridia</taxon>
        <taxon>Peptostreptococcales</taxon>
        <taxon>Natronincolaceae</taxon>
        <taxon>Anaerovirgula</taxon>
    </lineage>
</organism>
<dbReference type="AlphaFoldDB" id="A0A238ZQ73"/>
<protein>
    <submittedName>
        <fullName evidence="3">UDP-glucose 4-epimerase</fullName>
    </submittedName>
</protein>
<dbReference type="RefSeq" id="WP_242974988.1">
    <property type="nucleotide sequence ID" value="NZ_FZOJ01000001.1"/>
</dbReference>
<dbReference type="PANTHER" id="PTHR43000">
    <property type="entry name" value="DTDP-D-GLUCOSE 4,6-DEHYDRATASE-RELATED"/>
    <property type="match status" value="1"/>
</dbReference>
<comment type="similarity">
    <text evidence="1">Belongs to the NAD(P)-dependent epimerase/dehydratase family.</text>
</comment>
<evidence type="ECO:0000256" key="1">
    <source>
        <dbReference type="ARBA" id="ARBA00007637"/>
    </source>
</evidence>
<dbReference type="SUPFAM" id="SSF51735">
    <property type="entry name" value="NAD(P)-binding Rossmann-fold domains"/>
    <property type="match status" value="1"/>
</dbReference>
<proteinExistence type="inferred from homology"/>
<accession>A0A238ZQ73</accession>
<feature type="domain" description="NAD-dependent epimerase/dehydratase" evidence="2">
    <location>
        <begin position="6"/>
        <end position="241"/>
    </location>
</feature>
<name>A0A238ZQ73_9FIRM</name>
<evidence type="ECO:0000259" key="2">
    <source>
        <dbReference type="Pfam" id="PF01370"/>
    </source>
</evidence>
<dbReference type="Proteomes" id="UP000198304">
    <property type="component" value="Unassembled WGS sequence"/>
</dbReference>
<keyword evidence="4" id="KW-1185">Reference proteome</keyword>
<dbReference type="Gene3D" id="3.40.50.720">
    <property type="entry name" value="NAD(P)-binding Rossmann-like Domain"/>
    <property type="match status" value="1"/>
</dbReference>
<reference evidence="4" key="1">
    <citation type="submission" date="2017-06" db="EMBL/GenBank/DDBJ databases">
        <authorList>
            <person name="Varghese N."/>
            <person name="Submissions S."/>
        </authorList>
    </citation>
    <scope>NUCLEOTIDE SEQUENCE [LARGE SCALE GENOMIC DNA]</scope>
    <source>
        <strain evidence="4">SCA</strain>
    </source>
</reference>
<evidence type="ECO:0000313" key="3">
    <source>
        <dbReference type="EMBL" id="SNR85292.1"/>
    </source>
</evidence>
<gene>
    <name evidence="3" type="ORF">SAMN05446037_100116</name>
</gene>
<dbReference type="EMBL" id="FZOJ01000001">
    <property type="protein sequence ID" value="SNR85292.1"/>
    <property type="molecule type" value="Genomic_DNA"/>
</dbReference>
<evidence type="ECO:0000313" key="4">
    <source>
        <dbReference type="Proteomes" id="UP000198304"/>
    </source>
</evidence>
<dbReference type="InterPro" id="IPR036291">
    <property type="entry name" value="NAD(P)-bd_dom_sf"/>
</dbReference>
<dbReference type="Gene3D" id="3.90.25.10">
    <property type="entry name" value="UDP-galactose 4-epimerase, domain 1"/>
    <property type="match status" value="1"/>
</dbReference>
<dbReference type="InterPro" id="IPR001509">
    <property type="entry name" value="Epimerase_deHydtase"/>
</dbReference>